<dbReference type="InterPro" id="IPR002049">
    <property type="entry name" value="LE_dom"/>
</dbReference>
<feature type="disulfide bond" evidence="5">
    <location>
        <begin position="17"/>
        <end position="34"/>
    </location>
</feature>
<dbReference type="SMART" id="SM00180">
    <property type="entry name" value="EGF_Lam"/>
    <property type="match status" value="2"/>
</dbReference>
<dbReference type="SUPFAM" id="SSF57196">
    <property type="entry name" value="EGF/Laminin"/>
    <property type="match status" value="2"/>
</dbReference>
<keyword evidence="3" id="KW-0325">Glycoprotein</keyword>
<feature type="non-terminal residue" evidence="8">
    <location>
        <position position="495"/>
    </location>
</feature>
<protein>
    <recommendedName>
        <fullName evidence="7">Laminin EGF-like domain-containing protein</fullName>
    </recommendedName>
</protein>
<dbReference type="OrthoDB" id="430826at2759"/>
<feature type="disulfide bond" evidence="5">
    <location>
        <begin position="36"/>
        <end position="45"/>
    </location>
</feature>
<dbReference type="InterPro" id="IPR050440">
    <property type="entry name" value="Laminin/Netrin_ECM"/>
</dbReference>
<feature type="disulfide bond" evidence="5">
    <location>
        <begin position="63"/>
        <end position="75"/>
    </location>
</feature>
<keyword evidence="6" id="KW-0175">Coiled coil</keyword>
<feature type="coiled-coil region" evidence="6">
    <location>
        <begin position="373"/>
        <end position="421"/>
    </location>
</feature>
<dbReference type="PANTHER" id="PTHR10574">
    <property type="entry name" value="NETRIN/LAMININ-RELATED"/>
    <property type="match status" value="1"/>
</dbReference>
<feature type="coiled-coil region" evidence="6">
    <location>
        <begin position="467"/>
        <end position="494"/>
    </location>
</feature>
<evidence type="ECO:0000256" key="4">
    <source>
        <dbReference type="ARBA" id="ARBA00023292"/>
    </source>
</evidence>
<dbReference type="GO" id="GO:0009887">
    <property type="term" value="P:animal organ morphogenesis"/>
    <property type="evidence" value="ECO:0007669"/>
    <property type="project" value="TreeGrafter"/>
</dbReference>
<evidence type="ECO:0000256" key="3">
    <source>
        <dbReference type="ARBA" id="ARBA00023180"/>
    </source>
</evidence>
<dbReference type="Pfam" id="PF00053">
    <property type="entry name" value="EGF_laminin"/>
    <property type="match status" value="2"/>
</dbReference>
<dbReference type="EMBL" id="CAKAEH010000287">
    <property type="protein sequence ID" value="CAG9530496.1"/>
    <property type="molecule type" value="Genomic_DNA"/>
</dbReference>
<dbReference type="FunFam" id="2.10.25.10:FF:000074">
    <property type="entry name" value="Laminin subunit alpha"/>
    <property type="match status" value="1"/>
</dbReference>
<reference evidence="8" key="1">
    <citation type="submission" date="2021-09" db="EMBL/GenBank/DDBJ databases">
        <authorList>
            <consortium name="Pathogen Informatics"/>
        </authorList>
    </citation>
    <scope>NUCLEOTIDE SEQUENCE</scope>
</reference>
<evidence type="ECO:0000256" key="5">
    <source>
        <dbReference type="PROSITE-ProRule" id="PRU00460"/>
    </source>
</evidence>
<dbReference type="FunFam" id="2.10.25.10:FF:000011">
    <property type="entry name" value="Cadherin EGF LAG seven-pass G-type receptor"/>
    <property type="match status" value="1"/>
</dbReference>
<dbReference type="GO" id="GO:0048468">
    <property type="term" value="P:cell development"/>
    <property type="evidence" value="ECO:0007669"/>
    <property type="project" value="UniProtKB-ARBA"/>
</dbReference>
<feature type="disulfide bond" evidence="5">
    <location>
        <begin position="65"/>
        <end position="82"/>
    </location>
</feature>
<keyword evidence="9" id="KW-1185">Reference proteome</keyword>
<keyword evidence="1" id="KW-0677">Repeat</keyword>
<sequence length="495" mass="54897">PGYFNLTSGSGCQECNCDILGSVNSTCDVLTGQCLCKPGVMGRRCDRCEPQHYGFGIDGCQPCDCEAIGSESPQCDVITGQCLCRDHIEGRRCDHCIENRYNLLAGCLPCDDCYALTQRRVHTFRKEIDMLEDTLKEIVENPAPVDDVEFDNYVKAVSTEIEDLAGVVNKKLAGGDSQIVGQVNLVRSDLENALKLLNSVDDVISKADNKATIINETLKQWSLIKERARSDLENALYYLETEGQTQWELAQEASKKYGEQSQQLSEIAQEARKLAEQQENRSIEIEALAEKIANSSKQALVEAKEVIFGGDATSKEIAIMLERLNATEKLLNQTRKLAEEQLMEADRAYKTAAESLTAVEGLRLPNIDPQQIEEEAKRVADDAQATADNAKEQAAANKQLIDEAVRIIDEAKYELQRVQDQQKVSDELLADVDASKARAMEAISLAESTLAEAQHTLEILNDFQQRVDASKSEAIEELRNLKEIEKEIALAENTT</sequence>
<dbReference type="PROSITE" id="PS50027">
    <property type="entry name" value="EGF_LAM_2"/>
    <property type="match status" value="2"/>
</dbReference>
<dbReference type="Gene3D" id="2.10.25.10">
    <property type="entry name" value="Laminin"/>
    <property type="match status" value="2"/>
</dbReference>
<dbReference type="PRINTS" id="PR00011">
    <property type="entry name" value="EGFLAMININ"/>
</dbReference>
<evidence type="ECO:0000259" key="7">
    <source>
        <dbReference type="PROSITE" id="PS50027"/>
    </source>
</evidence>
<evidence type="ECO:0000313" key="9">
    <source>
        <dbReference type="Proteomes" id="UP000746747"/>
    </source>
</evidence>
<dbReference type="AlphaFoldDB" id="A0A8J2LZP4"/>
<comment type="caution">
    <text evidence="8">The sequence shown here is derived from an EMBL/GenBank/DDBJ whole genome shotgun (WGS) entry which is preliminary data.</text>
</comment>
<proteinExistence type="predicted"/>
<evidence type="ECO:0000313" key="8">
    <source>
        <dbReference type="EMBL" id="CAG9530496.1"/>
    </source>
</evidence>
<dbReference type="Proteomes" id="UP000746747">
    <property type="component" value="Unassembled WGS sequence"/>
</dbReference>
<evidence type="ECO:0000256" key="6">
    <source>
        <dbReference type="SAM" id="Coils"/>
    </source>
</evidence>
<evidence type="ECO:0000256" key="2">
    <source>
        <dbReference type="ARBA" id="ARBA00023157"/>
    </source>
</evidence>
<dbReference type="GO" id="GO:0009888">
    <property type="term" value="P:tissue development"/>
    <property type="evidence" value="ECO:0007669"/>
    <property type="project" value="TreeGrafter"/>
</dbReference>
<dbReference type="PANTHER" id="PTHR10574:SF406">
    <property type="entry name" value="LAMININ SUBUNIT ALPHA 5"/>
    <property type="match status" value="1"/>
</dbReference>
<feature type="domain" description="Laminin EGF-like" evidence="7">
    <location>
        <begin position="15"/>
        <end position="62"/>
    </location>
</feature>
<gene>
    <name evidence="8" type="ORF">CJOHNSTONI_LOCUS988</name>
</gene>
<feature type="domain" description="Laminin EGF-like" evidence="7">
    <location>
        <begin position="63"/>
        <end position="109"/>
    </location>
</feature>
<evidence type="ECO:0000256" key="1">
    <source>
        <dbReference type="ARBA" id="ARBA00022737"/>
    </source>
</evidence>
<name>A0A8J2LZP4_9BILA</name>
<feature type="non-terminal residue" evidence="8">
    <location>
        <position position="1"/>
    </location>
</feature>
<comment type="caution">
    <text evidence="5">Lacks conserved residue(s) required for the propagation of feature annotation.</text>
</comment>
<feature type="disulfide bond" evidence="5">
    <location>
        <begin position="84"/>
        <end position="93"/>
    </location>
</feature>
<dbReference type="PROSITE" id="PS01248">
    <property type="entry name" value="EGF_LAM_1"/>
    <property type="match status" value="2"/>
</dbReference>
<dbReference type="CDD" id="cd00055">
    <property type="entry name" value="EGF_Lam"/>
    <property type="match status" value="2"/>
</dbReference>
<feature type="disulfide bond" evidence="5">
    <location>
        <begin position="15"/>
        <end position="27"/>
    </location>
</feature>
<keyword evidence="2 5" id="KW-1015">Disulfide bond</keyword>
<keyword evidence="4 5" id="KW-0424">Laminin EGF-like domain</keyword>
<feature type="coiled-coil region" evidence="6">
    <location>
        <begin position="250"/>
        <end position="288"/>
    </location>
</feature>
<organism evidence="8 9">
    <name type="scientific">Cercopithifilaria johnstoni</name>
    <dbReference type="NCBI Taxonomy" id="2874296"/>
    <lineage>
        <taxon>Eukaryota</taxon>
        <taxon>Metazoa</taxon>
        <taxon>Ecdysozoa</taxon>
        <taxon>Nematoda</taxon>
        <taxon>Chromadorea</taxon>
        <taxon>Rhabditida</taxon>
        <taxon>Spirurina</taxon>
        <taxon>Spiruromorpha</taxon>
        <taxon>Filarioidea</taxon>
        <taxon>Onchocercidae</taxon>
        <taxon>Cercopithifilaria</taxon>
    </lineage>
</organism>
<accession>A0A8J2LZP4</accession>